<name>A0ABZ0QG15_9VIBR</name>
<dbReference type="PANTHER" id="PTHR35802">
    <property type="entry name" value="PROTEASE SYNTHASE AND SPORULATION PROTEIN PAI 2"/>
    <property type="match status" value="1"/>
</dbReference>
<gene>
    <name evidence="1" type="ORF">R8Z52_21200</name>
</gene>
<keyword evidence="2" id="KW-1185">Reference proteome</keyword>
<protein>
    <submittedName>
        <fullName evidence="1">FMN-binding negative transcriptional regulator</fullName>
    </submittedName>
</protein>
<dbReference type="SUPFAM" id="SSF50475">
    <property type="entry name" value="FMN-binding split barrel"/>
    <property type="match status" value="1"/>
</dbReference>
<sequence length="207" mass="23142">MYIPNYAQVDDRQTATDIINEFGFGLIVSPTLEATHVPLVYQPVSEGNGVLYGHFAKANPHWKELAGTRVLIVFGGPHAYISPTWYENKPAVPTWNYVAVHCYGTVELLNDQETANALNHLIRQYEPSLLSNSEVMSDELNAKLSQAIVGFKIVIDDIQAKEKLGLHRSPEDQAGVYQALNESEHLPAKMLANYMNKRTMKSEGQDQ</sequence>
<evidence type="ECO:0000313" key="1">
    <source>
        <dbReference type="EMBL" id="WPC75449.1"/>
    </source>
</evidence>
<dbReference type="PANTHER" id="PTHR35802:SF1">
    <property type="entry name" value="PROTEASE SYNTHASE AND SPORULATION PROTEIN PAI 2"/>
    <property type="match status" value="1"/>
</dbReference>
<proteinExistence type="predicted"/>
<dbReference type="Pfam" id="PF04299">
    <property type="entry name" value="FMN_bind_2"/>
    <property type="match status" value="1"/>
</dbReference>
<dbReference type="RefSeq" id="WP_261897433.1">
    <property type="nucleotide sequence ID" value="NZ_AP024896.1"/>
</dbReference>
<dbReference type="Gene3D" id="2.30.110.10">
    <property type="entry name" value="Electron Transport, Fmn-binding Protein, Chain A"/>
    <property type="match status" value="1"/>
</dbReference>
<reference evidence="1 2" key="1">
    <citation type="submission" date="2023-11" db="EMBL/GenBank/DDBJ databases">
        <title>Plant-associative lifestyle of Vibrio porteresiae and its evolutionary dynamics.</title>
        <authorList>
            <person name="Rameshkumar N."/>
            <person name="Kirti K."/>
        </authorList>
    </citation>
    <scope>NUCLEOTIDE SEQUENCE [LARGE SCALE GENOMIC DNA]</scope>
    <source>
        <strain evidence="1 2">MSSRF30</strain>
    </source>
</reference>
<dbReference type="EMBL" id="CP138204">
    <property type="protein sequence ID" value="WPC75449.1"/>
    <property type="molecule type" value="Genomic_DNA"/>
</dbReference>
<dbReference type="InterPro" id="IPR007396">
    <property type="entry name" value="TR_PAI2-type"/>
</dbReference>
<dbReference type="InterPro" id="IPR012349">
    <property type="entry name" value="Split_barrel_FMN-bd"/>
</dbReference>
<evidence type="ECO:0000313" key="2">
    <source>
        <dbReference type="Proteomes" id="UP001304071"/>
    </source>
</evidence>
<dbReference type="PIRSF" id="PIRSF010372">
    <property type="entry name" value="PaiB"/>
    <property type="match status" value="1"/>
</dbReference>
<accession>A0ABZ0QG15</accession>
<dbReference type="Proteomes" id="UP001304071">
    <property type="component" value="Chromosome 2"/>
</dbReference>
<organism evidence="1 2">
    <name type="scientific">Vibrio porteresiae DSM 19223</name>
    <dbReference type="NCBI Taxonomy" id="1123496"/>
    <lineage>
        <taxon>Bacteria</taxon>
        <taxon>Pseudomonadati</taxon>
        <taxon>Pseudomonadota</taxon>
        <taxon>Gammaproteobacteria</taxon>
        <taxon>Vibrionales</taxon>
        <taxon>Vibrionaceae</taxon>
        <taxon>Vibrio</taxon>
    </lineage>
</organism>